<evidence type="ECO:0000313" key="1">
    <source>
        <dbReference type="EMBL" id="SEL09055.1"/>
    </source>
</evidence>
<dbReference type="Proteomes" id="UP000198916">
    <property type="component" value="Unassembled WGS sequence"/>
</dbReference>
<evidence type="ECO:0008006" key="3">
    <source>
        <dbReference type="Google" id="ProtNLM"/>
    </source>
</evidence>
<dbReference type="AlphaFoldDB" id="A0A1H7MEB6"/>
<sequence length="62" mass="7258">MKESKYPENLQFKLEIVKSRRTIKEVAEKIGVSREILTRMVNGHYKGVEISKKLKIKLNIVD</sequence>
<proteinExistence type="predicted"/>
<protein>
    <recommendedName>
        <fullName evidence="3">Helix-turn-helix</fullName>
    </recommendedName>
</protein>
<name>A0A1H7MEB6_9SPHI</name>
<organism evidence="1 2">
    <name type="scientific">Parapedobacter koreensis</name>
    <dbReference type="NCBI Taxonomy" id="332977"/>
    <lineage>
        <taxon>Bacteria</taxon>
        <taxon>Pseudomonadati</taxon>
        <taxon>Bacteroidota</taxon>
        <taxon>Sphingobacteriia</taxon>
        <taxon>Sphingobacteriales</taxon>
        <taxon>Sphingobacteriaceae</taxon>
        <taxon>Parapedobacter</taxon>
    </lineage>
</organism>
<dbReference type="EMBL" id="FNZR01000003">
    <property type="protein sequence ID" value="SEL09055.1"/>
    <property type="molecule type" value="Genomic_DNA"/>
</dbReference>
<dbReference type="InterPro" id="IPR010982">
    <property type="entry name" value="Lambda_DNA-bd_dom_sf"/>
</dbReference>
<dbReference type="SUPFAM" id="SSF47413">
    <property type="entry name" value="lambda repressor-like DNA-binding domains"/>
    <property type="match status" value="1"/>
</dbReference>
<reference evidence="2" key="1">
    <citation type="submission" date="2016-10" db="EMBL/GenBank/DDBJ databases">
        <authorList>
            <person name="Varghese N."/>
            <person name="Submissions S."/>
        </authorList>
    </citation>
    <scope>NUCLEOTIDE SEQUENCE [LARGE SCALE GENOMIC DNA]</scope>
    <source>
        <strain evidence="2">Jip14</strain>
    </source>
</reference>
<dbReference type="RefSeq" id="WP_090605008.1">
    <property type="nucleotide sequence ID" value="NZ_FNZR01000003.1"/>
</dbReference>
<dbReference type="OrthoDB" id="773237at2"/>
<evidence type="ECO:0000313" key="2">
    <source>
        <dbReference type="Proteomes" id="UP000198916"/>
    </source>
</evidence>
<keyword evidence="2" id="KW-1185">Reference proteome</keyword>
<dbReference type="GO" id="GO:0003677">
    <property type="term" value="F:DNA binding"/>
    <property type="evidence" value="ECO:0007669"/>
    <property type="project" value="InterPro"/>
</dbReference>
<gene>
    <name evidence="1" type="ORF">SAMN05421740_103464</name>
</gene>
<accession>A0A1H7MEB6</accession>